<dbReference type="OrthoDB" id="6502305at2"/>
<dbReference type="PATRIC" id="fig|135735.6.peg.1442"/>
<organism evidence="1 2">
    <name type="scientific">Priestia filamentosa</name>
    <dbReference type="NCBI Taxonomy" id="1402861"/>
    <lineage>
        <taxon>Bacteria</taxon>
        <taxon>Bacillati</taxon>
        <taxon>Bacillota</taxon>
        <taxon>Bacilli</taxon>
        <taxon>Bacillales</taxon>
        <taxon>Bacillaceae</taxon>
        <taxon>Priestia</taxon>
    </lineage>
</organism>
<gene>
    <name evidence="1" type="ORF">BEH_07145</name>
</gene>
<keyword evidence="2" id="KW-1185">Reference proteome</keyword>
<reference evidence="1 2" key="1">
    <citation type="journal article" date="2015" name="PLoS ONE">
        <title>Genome Sequence of Bacillus endophyticus and Analysis of Its Companion Mechanism in the Ketogulonigenium vulgare-Bacillus Strain Consortium.</title>
        <authorList>
            <person name="Jia N."/>
            <person name="Du J."/>
            <person name="Ding M.Z."/>
            <person name="Gao F."/>
            <person name="Yuan Y.J."/>
        </authorList>
    </citation>
    <scope>NUCLEOTIDE SEQUENCE [LARGE SCALE GENOMIC DNA]</scope>
    <source>
        <strain evidence="1 2">Hbe603</strain>
    </source>
</reference>
<dbReference type="InterPro" id="IPR011050">
    <property type="entry name" value="Pectin_lyase_fold/virulence"/>
</dbReference>
<dbReference type="EMBL" id="CP011974">
    <property type="protein sequence ID" value="AKO91896.1"/>
    <property type="molecule type" value="Genomic_DNA"/>
</dbReference>
<dbReference type="InterPro" id="IPR012334">
    <property type="entry name" value="Pectin_lyas_fold"/>
</dbReference>
<reference evidence="2" key="2">
    <citation type="submission" date="2015-06" db="EMBL/GenBank/DDBJ databases">
        <title>Genome Sequence of Bacillus endophyticus and Analysis of its Companion Mechanism in the Ketogulonigenium vulgare-Bacillus strain Consortium.</title>
        <authorList>
            <person name="Jia N."/>
            <person name="Du J."/>
            <person name="Ding M.-Z."/>
            <person name="Gao F."/>
            <person name="Yuan Y.-J."/>
        </authorList>
    </citation>
    <scope>NUCLEOTIDE SEQUENCE [LARGE SCALE GENOMIC DNA]</scope>
    <source>
        <strain evidence="2">Hbe603</strain>
    </source>
</reference>
<dbReference type="SUPFAM" id="SSF51126">
    <property type="entry name" value="Pectin lyase-like"/>
    <property type="match status" value="1"/>
</dbReference>
<dbReference type="RefSeq" id="WP_046216856.1">
    <property type="nucleotide sequence ID" value="NZ_CP011974.1"/>
</dbReference>
<dbReference type="Gene3D" id="2.160.20.10">
    <property type="entry name" value="Single-stranded right-handed beta-helix, Pectin lyase-like"/>
    <property type="match status" value="1"/>
</dbReference>
<evidence type="ECO:0000313" key="1">
    <source>
        <dbReference type="EMBL" id="AKO91896.1"/>
    </source>
</evidence>
<accession>A0A0H4KGG4</accession>
<evidence type="ECO:0008006" key="3">
    <source>
        <dbReference type="Google" id="ProtNLM"/>
    </source>
</evidence>
<proteinExistence type="predicted"/>
<dbReference type="KEGG" id="beo:BEH_07145"/>
<sequence length="535" mass="57355">MGKLTKVDKSVIGTGLMTDISSLQTTQSDQSFKMTEITKQDINPLLPPFNAKGDGTTDDTVAIQNAIDSLTTGGRLILTKKFKVTTITLKANVSIIGIGQEKSGFISSSETILLANAGTVRFCLANFGIWGSSTTSTAIKLSGAGGGVADFSIRDVYIKGCLVGINLFFCWAFALDRVRMQDCMKGMRLESQTNQGNISACSFKVKQIATELFNCNGINFIGCEFAGANHDGTVPITLYQSTAVNFIGNYVEFFANAIPLFQIGYATGVECSGISINSNYISHDGSVGIIAIYNGRGISICYNHTRNFTGYIVRDYGGNITGLTVEGNASQLIESNYTNVVPNYGFFAWANGTSAFPSDTETMGASTTGILGTDGSLEITTAAATQGYRHKVNISDVGYLTYETEIKSSVDTTAYVDFFVDGAYKNSRSISLTANTYKKVSFVEFINGSSVTYIRIRFSAIGTHNIKTLRAYRGIVTLSKDKKPSLFSDSKPVNGTFKKGDTVTNSNPASGSYERWVCTVAGTAGTWKGIGLIEA</sequence>
<protein>
    <recommendedName>
        <fullName evidence="3">Pectate lyase superfamily protein domain-containing protein</fullName>
    </recommendedName>
</protein>
<name>A0A0H4KGG4_9BACI</name>
<dbReference type="AlphaFoldDB" id="A0A0H4KGG4"/>
<evidence type="ECO:0000313" key="2">
    <source>
        <dbReference type="Proteomes" id="UP000036202"/>
    </source>
</evidence>
<dbReference type="Proteomes" id="UP000036202">
    <property type="component" value="Chromosome"/>
</dbReference>